<dbReference type="GO" id="GO:0008967">
    <property type="term" value="F:phosphoglycolate phosphatase activity"/>
    <property type="evidence" value="ECO:0007669"/>
    <property type="project" value="TreeGrafter"/>
</dbReference>
<feature type="region of interest" description="Disordered" evidence="1">
    <location>
        <begin position="224"/>
        <end position="245"/>
    </location>
</feature>
<organism evidence="2 3">
    <name type="scientific">Micromonospora citrea</name>
    <dbReference type="NCBI Taxonomy" id="47855"/>
    <lineage>
        <taxon>Bacteria</taxon>
        <taxon>Bacillati</taxon>
        <taxon>Actinomycetota</taxon>
        <taxon>Actinomycetes</taxon>
        <taxon>Micromonosporales</taxon>
        <taxon>Micromonosporaceae</taxon>
        <taxon>Micromonospora</taxon>
    </lineage>
</organism>
<dbReference type="SFLD" id="SFLDG01129">
    <property type="entry name" value="C1.5:_HAD__Beta-PGM__Phosphata"/>
    <property type="match status" value="1"/>
</dbReference>
<dbReference type="Gene3D" id="3.40.50.1000">
    <property type="entry name" value="HAD superfamily/HAD-like"/>
    <property type="match status" value="1"/>
</dbReference>
<evidence type="ECO:0000313" key="2">
    <source>
        <dbReference type="EMBL" id="SCL49183.1"/>
    </source>
</evidence>
<dbReference type="STRING" id="47855.GA0070606_1428"/>
<accession>A0A1C6U5G7</accession>
<dbReference type="SFLD" id="SFLDS00003">
    <property type="entry name" value="Haloacid_Dehalogenase"/>
    <property type="match status" value="1"/>
</dbReference>
<name>A0A1C6U5G7_9ACTN</name>
<dbReference type="InterPro" id="IPR050155">
    <property type="entry name" value="HAD-like_hydrolase_sf"/>
</dbReference>
<reference evidence="3" key="1">
    <citation type="submission" date="2016-06" db="EMBL/GenBank/DDBJ databases">
        <authorList>
            <person name="Varghese N."/>
            <person name="Submissions Spin"/>
        </authorList>
    </citation>
    <scope>NUCLEOTIDE SEQUENCE [LARGE SCALE GENOMIC DNA]</scope>
    <source>
        <strain evidence="3">DSM 43903</strain>
    </source>
</reference>
<dbReference type="Gene3D" id="1.10.150.240">
    <property type="entry name" value="Putative phosphatase, domain 2"/>
    <property type="match status" value="1"/>
</dbReference>
<dbReference type="SUPFAM" id="SSF56784">
    <property type="entry name" value="HAD-like"/>
    <property type="match status" value="1"/>
</dbReference>
<dbReference type="InterPro" id="IPR023214">
    <property type="entry name" value="HAD_sf"/>
</dbReference>
<dbReference type="PANTHER" id="PTHR43434">
    <property type="entry name" value="PHOSPHOGLYCOLATE PHOSPHATASE"/>
    <property type="match status" value="1"/>
</dbReference>
<dbReference type="InterPro" id="IPR036412">
    <property type="entry name" value="HAD-like_sf"/>
</dbReference>
<sequence>MRVGDADPPVTRRPRRRPAAVVFDLDGTLVDSMTIAPAVYADTIRALGGPVVSPADVVATWHIGATPAVLAHFLGRPVAAGDLDCFQRHFEAATGDVQPFPGVLDLVDALDRAGCRLGIFTAASRRTTPLLLASTGLDRLFPVVVCGDDVAAPKPAPDGLRLACRRLGVDVTETAYVGDAAVDLGCAEAAGALAVHARWGVTSPAVPEARMVAHRPADVLDLLSVPPSDPADAPGRPATSRGDHR</sequence>
<protein>
    <submittedName>
        <fullName evidence="2">Phosphoglycolate phosphatase</fullName>
    </submittedName>
</protein>
<evidence type="ECO:0000313" key="3">
    <source>
        <dbReference type="Proteomes" id="UP000199001"/>
    </source>
</evidence>
<keyword evidence="3" id="KW-1185">Reference proteome</keyword>
<proteinExistence type="predicted"/>
<dbReference type="AlphaFoldDB" id="A0A1C6U5G7"/>
<dbReference type="Proteomes" id="UP000199001">
    <property type="component" value="Unassembled WGS sequence"/>
</dbReference>
<dbReference type="NCBIfam" id="TIGR01509">
    <property type="entry name" value="HAD-SF-IA-v3"/>
    <property type="match status" value="1"/>
</dbReference>
<dbReference type="NCBIfam" id="TIGR01549">
    <property type="entry name" value="HAD-SF-IA-v1"/>
    <property type="match status" value="1"/>
</dbReference>
<dbReference type="GO" id="GO:0006281">
    <property type="term" value="P:DNA repair"/>
    <property type="evidence" value="ECO:0007669"/>
    <property type="project" value="TreeGrafter"/>
</dbReference>
<dbReference type="Pfam" id="PF13419">
    <property type="entry name" value="HAD_2"/>
    <property type="match status" value="1"/>
</dbReference>
<evidence type="ECO:0000256" key="1">
    <source>
        <dbReference type="SAM" id="MobiDB-lite"/>
    </source>
</evidence>
<dbReference type="InterPro" id="IPR023198">
    <property type="entry name" value="PGP-like_dom2"/>
</dbReference>
<dbReference type="InterPro" id="IPR006439">
    <property type="entry name" value="HAD-SF_hydro_IA"/>
</dbReference>
<dbReference type="InterPro" id="IPR041492">
    <property type="entry name" value="HAD_2"/>
</dbReference>
<dbReference type="EMBL" id="FMHZ01000002">
    <property type="protein sequence ID" value="SCL49183.1"/>
    <property type="molecule type" value="Genomic_DNA"/>
</dbReference>
<dbReference type="PRINTS" id="PR00413">
    <property type="entry name" value="HADHALOGNASE"/>
</dbReference>
<dbReference type="PANTHER" id="PTHR43434:SF1">
    <property type="entry name" value="PHOSPHOGLYCOLATE PHOSPHATASE"/>
    <property type="match status" value="1"/>
</dbReference>
<gene>
    <name evidence="2" type="ORF">GA0070606_1428</name>
</gene>